<dbReference type="EMBL" id="NIDN02000072">
    <property type="protein sequence ID" value="RLL97630.1"/>
    <property type="molecule type" value="Genomic_DNA"/>
</dbReference>
<dbReference type="OrthoDB" id="5426563at2759"/>
<reference evidence="2 3" key="1">
    <citation type="submission" date="2018-08" db="EMBL/GenBank/DDBJ databases">
        <title>Draft genome sequences of two Aspergillus turcosus clinical strains isolated from bronchoalveolar lavage fluid: one azole-susceptible and the other azole-resistant.</title>
        <authorList>
            <person name="Parent-Michaud M."/>
            <person name="Dufresne P.J."/>
            <person name="Fournier E."/>
            <person name="Martineau C."/>
            <person name="Moreira S."/>
            <person name="Perkins V."/>
            <person name="De Repentigny L."/>
            <person name="Dufresne S.F."/>
        </authorList>
    </citation>
    <scope>NUCLEOTIDE SEQUENCE [LARGE SCALE GENOMIC DNA]</scope>
    <source>
        <strain evidence="2">HMR AF 1038</strain>
    </source>
</reference>
<organism evidence="2 3">
    <name type="scientific">Aspergillus turcosus</name>
    <dbReference type="NCBI Taxonomy" id="1245748"/>
    <lineage>
        <taxon>Eukaryota</taxon>
        <taxon>Fungi</taxon>
        <taxon>Dikarya</taxon>
        <taxon>Ascomycota</taxon>
        <taxon>Pezizomycotina</taxon>
        <taxon>Eurotiomycetes</taxon>
        <taxon>Eurotiomycetidae</taxon>
        <taxon>Eurotiales</taxon>
        <taxon>Aspergillaceae</taxon>
        <taxon>Aspergillus</taxon>
        <taxon>Aspergillus subgen. Fumigati</taxon>
    </lineage>
</organism>
<gene>
    <name evidence="2" type="ORF">CFD26_106306</name>
</gene>
<evidence type="ECO:0000256" key="1">
    <source>
        <dbReference type="SAM" id="MobiDB-lite"/>
    </source>
</evidence>
<feature type="compositionally biased region" description="Basic and acidic residues" evidence="1">
    <location>
        <begin position="369"/>
        <end position="379"/>
    </location>
</feature>
<dbReference type="AlphaFoldDB" id="A0A229XF41"/>
<feature type="region of interest" description="Disordered" evidence="1">
    <location>
        <begin position="223"/>
        <end position="243"/>
    </location>
</feature>
<feature type="region of interest" description="Disordered" evidence="1">
    <location>
        <begin position="1"/>
        <end position="101"/>
    </location>
</feature>
<evidence type="ECO:0000313" key="2">
    <source>
        <dbReference type="EMBL" id="RLL97630.1"/>
    </source>
</evidence>
<dbReference type="Proteomes" id="UP000215289">
    <property type="component" value="Unassembled WGS sequence"/>
</dbReference>
<feature type="region of interest" description="Disordered" evidence="1">
    <location>
        <begin position="369"/>
        <end position="391"/>
    </location>
</feature>
<comment type="caution">
    <text evidence="2">The sequence shown here is derived from an EMBL/GenBank/DDBJ whole genome shotgun (WGS) entry which is preliminary data.</text>
</comment>
<sequence>MNWTGGRLQRHSNNRSSNLARNQKQNFAKSRLRSTKDSRQAPSLIEFATFRTSHQARSTEDDAQRDGLANQSTANPSLSRLTRDSSICSEQKKNSQPPDRIEDIKRQLLQTTDWAAVGAARPLKISFTPVEEVEHFGKRRRLTEADRTRLTTMEQRAMPPEFTKTRKTPRQDMSSDLLGIEGLEIKINGRRCHAGGGIPKERHENFSSQPMLLDRDISVWADQGSDPSVHPHSDANARSAREDSVERLLYRREKLEDPKSSIHSVITPRSRLSESVIANSITSSRNATGLIQTPEFLGQDFGAPSSTALRNHDSNGVHYSSGSIIQNRFTIDDQIAAEKERCSNVGTIVSPQNIHSPSINHPVIKNKNEQRQPRSHHLDGFQSQDAIYDGH</sequence>
<name>A0A229XF41_9EURO</name>
<feature type="compositionally biased region" description="Polar residues" evidence="1">
    <location>
        <begin position="14"/>
        <end position="28"/>
    </location>
</feature>
<feature type="compositionally biased region" description="Basic and acidic residues" evidence="1">
    <location>
        <begin position="229"/>
        <end position="243"/>
    </location>
</feature>
<evidence type="ECO:0000313" key="3">
    <source>
        <dbReference type="Proteomes" id="UP000215289"/>
    </source>
</evidence>
<feature type="compositionally biased region" description="Polar residues" evidence="1">
    <location>
        <begin position="69"/>
        <end position="97"/>
    </location>
</feature>
<keyword evidence="3" id="KW-1185">Reference proteome</keyword>
<protein>
    <submittedName>
        <fullName evidence="2">Uncharacterized protein</fullName>
    </submittedName>
</protein>
<accession>A0A229XF41</accession>
<proteinExistence type="predicted"/>